<proteinExistence type="predicted"/>
<accession>A0A0A8YCI3</accession>
<reference evidence="1" key="1">
    <citation type="submission" date="2014-09" db="EMBL/GenBank/DDBJ databases">
        <authorList>
            <person name="Magalhaes I.L.F."/>
            <person name="Oliveira U."/>
            <person name="Santos F.R."/>
            <person name="Vidigal T.H.D.A."/>
            <person name="Brescovit A.D."/>
            <person name="Santos A.J."/>
        </authorList>
    </citation>
    <scope>NUCLEOTIDE SEQUENCE</scope>
    <source>
        <tissue evidence="1">Shoot tissue taken approximately 20 cm above the soil surface</tissue>
    </source>
</reference>
<name>A0A0A8YCI3_ARUDO</name>
<protein>
    <submittedName>
        <fullName evidence="1">Uncharacterized protein</fullName>
    </submittedName>
</protein>
<sequence>MSNTCSELCKQASS</sequence>
<evidence type="ECO:0000313" key="1">
    <source>
        <dbReference type="EMBL" id="JAD23183.1"/>
    </source>
</evidence>
<reference evidence="1" key="2">
    <citation type="journal article" date="2015" name="Data Brief">
        <title>Shoot transcriptome of the giant reed, Arundo donax.</title>
        <authorList>
            <person name="Barrero R.A."/>
            <person name="Guerrero F.D."/>
            <person name="Moolhuijzen P."/>
            <person name="Goolsby J.A."/>
            <person name="Tidwell J."/>
            <person name="Bellgard S.E."/>
            <person name="Bellgard M.I."/>
        </authorList>
    </citation>
    <scope>NUCLEOTIDE SEQUENCE</scope>
    <source>
        <tissue evidence="1">Shoot tissue taken approximately 20 cm above the soil surface</tissue>
    </source>
</reference>
<organism evidence="1">
    <name type="scientific">Arundo donax</name>
    <name type="common">Giant reed</name>
    <name type="synonym">Donax arundinaceus</name>
    <dbReference type="NCBI Taxonomy" id="35708"/>
    <lineage>
        <taxon>Eukaryota</taxon>
        <taxon>Viridiplantae</taxon>
        <taxon>Streptophyta</taxon>
        <taxon>Embryophyta</taxon>
        <taxon>Tracheophyta</taxon>
        <taxon>Spermatophyta</taxon>
        <taxon>Magnoliopsida</taxon>
        <taxon>Liliopsida</taxon>
        <taxon>Poales</taxon>
        <taxon>Poaceae</taxon>
        <taxon>PACMAD clade</taxon>
        <taxon>Arundinoideae</taxon>
        <taxon>Arundineae</taxon>
        <taxon>Arundo</taxon>
    </lineage>
</organism>
<dbReference type="EMBL" id="GBRH01274712">
    <property type="protein sequence ID" value="JAD23183.1"/>
    <property type="molecule type" value="Transcribed_RNA"/>
</dbReference>